<dbReference type="InterPro" id="IPR020058">
    <property type="entry name" value="Glu/Gln-tRNA-synth_Ib_cat-dom"/>
</dbReference>
<dbReference type="GO" id="GO:0006424">
    <property type="term" value="P:glutamyl-tRNA aminoacylation"/>
    <property type="evidence" value="ECO:0007669"/>
    <property type="project" value="TreeGrafter"/>
</dbReference>
<dbReference type="PANTHER" id="PTHR43311">
    <property type="entry name" value="GLUTAMATE--TRNA LIGASE"/>
    <property type="match status" value="1"/>
</dbReference>
<evidence type="ECO:0000256" key="3">
    <source>
        <dbReference type="ARBA" id="ARBA00022840"/>
    </source>
</evidence>
<comment type="similarity">
    <text evidence="5">Belongs to the class-I aminoacyl-tRNA synthetase family.</text>
</comment>
<keyword evidence="4 5" id="KW-0030">Aminoacyl-tRNA synthetase</keyword>
<dbReference type="Proteomes" id="UP000784294">
    <property type="component" value="Unassembled WGS sequence"/>
</dbReference>
<proteinExistence type="inferred from homology"/>
<dbReference type="Gene3D" id="3.40.50.620">
    <property type="entry name" value="HUPs"/>
    <property type="match status" value="1"/>
</dbReference>
<evidence type="ECO:0000256" key="4">
    <source>
        <dbReference type="ARBA" id="ARBA00023146"/>
    </source>
</evidence>
<dbReference type="SUPFAM" id="SSF52374">
    <property type="entry name" value="Nucleotidylyl transferase"/>
    <property type="match status" value="1"/>
</dbReference>
<evidence type="ECO:0000256" key="2">
    <source>
        <dbReference type="ARBA" id="ARBA00022741"/>
    </source>
</evidence>
<evidence type="ECO:0000256" key="5">
    <source>
        <dbReference type="RuleBase" id="RU363037"/>
    </source>
</evidence>
<keyword evidence="3 5" id="KW-0067">ATP-binding</keyword>
<organism evidence="7 8">
    <name type="scientific">Protopolystoma xenopodis</name>
    <dbReference type="NCBI Taxonomy" id="117903"/>
    <lineage>
        <taxon>Eukaryota</taxon>
        <taxon>Metazoa</taxon>
        <taxon>Spiralia</taxon>
        <taxon>Lophotrochozoa</taxon>
        <taxon>Platyhelminthes</taxon>
        <taxon>Monogenea</taxon>
        <taxon>Polyopisthocotylea</taxon>
        <taxon>Polystomatidea</taxon>
        <taxon>Polystomatidae</taxon>
        <taxon>Protopolystoma</taxon>
    </lineage>
</organism>
<evidence type="ECO:0000256" key="1">
    <source>
        <dbReference type="ARBA" id="ARBA00022598"/>
    </source>
</evidence>
<dbReference type="EMBL" id="CAAALY010261373">
    <property type="protein sequence ID" value="VEL39474.1"/>
    <property type="molecule type" value="Genomic_DNA"/>
</dbReference>
<dbReference type="GO" id="GO:0005524">
    <property type="term" value="F:ATP binding"/>
    <property type="evidence" value="ECO:0007669"/>
    <property type="project" value="UniProtKB-KW"/>
</dbReference>
<dbReference type="AlphaFoldDB" id="A0A3S5AKX2"/>
<keyword evidence="5" id="KW-0648">Protein biosynthesis</keyword>
<keyword evidence="2 5" id="KW-0547">Nucleotide-binding</keyword>
<dbReference type="OrthoDB" id="428822at2759"/>
<dbReference type="InterPro" id="IPR049940">
    <property type="entry name" value="GluQ/Sye"/>
</dbReference>
<name>A0A3S5AKX2_9PLAT</name>
<evidence type="ECO:0000313" key="7">
    <source>
        <dbReference type="EMBL" id="VEL39474.1"/>
    </source>
</evidence>
<keyword evidence="8" id="KW-1185">Reference proteome</keyword>
<keyword evidence="1 5" id="KW-0436">Ligase</keyword>
<evidence type="ECO:0000313" key="8">
    <source>
        <dbReference type="Proteomes" id="UP000784294"/>
    </source>
</evidence>
<dbReference type="InterPro" id="IPR014729">
    <property type="entry name" value="Rossmann-like_a/b/a_fold"/>
</dbReference>
<comment type="caution">
    <text evidence="7">The sequence shown here is derived from an EMBL/GenBank/DDBJ whole genome shotgun (WGS) entry which is preliminary data.</text>
</comment>
<evidence type="ECO:0000259" key="6">
    <source>
        <dbReference type="Pfam" id="PF00749"/>
    </source>
</evidence>
<dbReference type="Pfam" id="PF00749">
    <property type="entry name" value="tRNA-synt_1c"/>
    <property type="match status" value="1"/>
</dbReference>
<gene>
    <name evidence="7" type="ORF">PXEA_LOCUS32914</name>
</gene>
<accession>A0A3S5AKX2</accession>
<dbReference type="GO" id="GO:0005739">
    <property type="term" value="C:mitochondrion"/>
    <property type="evidence" value="ECO:0007669"/>
    <property type="project" value="TreeGrafter"/>
</dbReference>
<sequence>MYRDAVNYLVKNGNAYPCFCSSERLKAFAADKIKGEIVRYDQRCYYLSDTERNRLLDRGCPHVFRLKLENSDTEFEDLIQGSIRINLINSEGDPIILKSDGLPVYHLANVVDDHLMEITHVIRGVVRVAYFDSQASSALQGFWMDPTTLRPSSAYSIQRLV</sequence>
<dbReference type="PANTHER" id="PTHR43311:SF2">
    <property type="entry name" value="GLUTAMATE--TRNA LIGASE, MITOCHONDRIAL-RELATED"/>
    <property type="match status" value="1"/>
</dbReference>
<dbReference type="GO" id="GO:0004818">
    <property type="term" value="F:glutamate-tRNA ligase activity"/>
    <property type="evidence" value="ECO:0007669"/>
    <property type="project" value="TreeGrafter"/>
</dbReference>
<feature type="domain" description="Glutamyl/glutaminyl-tRNA synthetase class Ib catalytic" evidence="6">
    <location>
        <begin position="2"/>
        <end position="124"/>
    </location>
</feature>
<reference evidence="7" key="1">
    <citation type="submission" date="2018-11" db="EMBL/GenBank/DDBJ databases">
        <authorList>
            <consortium name="Pathogen Informatics"/>
        </authorList>
    </citation>
    <scope>NUCLEOTIDE SEQUENCE</scope>
</reference>
<protein>
    <recommendedName>
        <fullName evidence="6">Glutamyl/glutaminyl-tRNA synthetase class Ib catalytic domain-containing protein</fullName>
    </recommendedName>
</protein>